<feature type="transmembrane region" description="Helical" evidence="1">
    <location>
        <begin position="26"/>
        <end position="48"/>
    </location>
</feature>
<keyword evidence="1" id="KW-0472">Membrane</keyword>
<evidence type="ECO:0008006" key="4">
    <source>
        <dbReference type="Google" id="ProtNLM"/>
    </source>
</evidence>
<evidence type="ECO:0000313" key="3">
    <source>
        <dbReference type="Proteomes" id="UP000070467"/>
    </source>
</evidence>
<sequence length="53" mass="5313">IIASNANIGGATTAAALASSKGWKSLLAPSILVGTFGYIIGTYLGLFVGQILM</sequence>
<evidence type="ECO:0000256" key="1">
    <source>
        <dbReference type="SAM" id="Phobius"/>
    </source>
</evidence>
<organism evidence="2 3">
    <name type="scientific">Gemelliphila asaccharolytica</name>
    <dbReference type="NCBI Taxonomy" id="502393"/>
    <lineage>
        <taxon>Bacteria</taxon>
        <taxon>Bacillati</taxon>
        <taxon>Bacillota</taxon>
        <taxon>Bacilli</taxon>
        <taxon>Bacillales</taxon>
        <taxon>Gemellaceae</taxon>
        <taxon>Gemelliphila</taxon>
    </lineage>
</organism>
<proteinExistence type="predicted"/>
<keyword evidence="1" id="KW-1133">Transmembrane helix</keyword>
<keyword evidence="3" id="KW-1185">Reference proteome</keyword>
<comment type="caution">
    <text evidence="2">The sequence shown here is derived from an EMBL/GenBank/DDBJ whole genome shotgun (WGS) entry which is preliminary data.</text>
</comment>
<dbReference type="Proteomes" id="UP000070467">
    <property type="component" value="Unassembled WGS sequence"/>
</dbReference>
<accession>A0ABR5TKH1</accession>
<dbReference type="PANTHER" id="PTHR34289">
    <property type="entry name" value="PROTEIN, PUTATIVE (DUF819)-RELATED"/>
    <property type="match status" value="1"/>
</dbReference>
<dbReference type="InterPro" id="IPR008537">
    <property type="entry name" value="DUF819"/>
</dbReference>
<keyword evidence="1" id="KW-0812">Transmembrane</keyword>
<dbReference type="Pfam" id="PF05684">
    <property type="entry name" value="DUF819"/>
    <property type="match status" value="1"/>
</dbReference>
<feature type="non-terminal residue" evidence="2">
    <location>
        <position position="1"/>
    </location>
</feature>
<dbReference type="PANTHER" id="PTHR34289:SF8">
    <property type="entry name" value="DUF819 DOMAIN-CONTAINING PROTEIN"/>
    <property type="match status" value="1"/>
</dbReference>
<gene>
    <name evidence="2" type="ORF">HMPREF1871_01153</name>
</gene>
<dbReference type="RefSeq" id="WP_157058080.1">
    <property type="nucleotide sequence ID" value="NZ_KQ959906.1"/>
</dbReference>
<reference evidence="2 3" key="1">
    <citation type="submission" date="2016-01" db="EMBL/GenBank/DDBJ databases">
        <authorList>
            <person name="Mitreva M."/>
            <person name="Pepin K.H."/>
            <person name="Mihindukulasuriya K.A."/>
            <person name="Fulton R."/>
            <person name="Fronick C."/>
            <person name="O'Laughlin M."/>
            <person name="Miner T."/>
            <person name="Herter B."/>
            <person name="Rosa B.A."/>
            <person name="Cordes M."/>
            <person name="Tomlinson C."/>
            <person name="Wollam A."/>
            <person name="Palsikar V.B."/>
            <person name="Mardis E.R."/>
            <person name="Wilson R.K."/>
        </authorList>
    </citation>
    <scope>NUCLEOTIDE SEQUENCE [LARGE SCALE GENOMIC DNA]</scope>
    <source>
        <strain evidence="2 3">KA00071</strain>
    </source>
</reference>
<dbReference type="EMBL" id="LSDB01000065">
    <property type="protein sequence ID" value="KXB55700.1"/>
    <property type="molecule type" value="Genomic_DNA"/>
</dbReference>
<name>A0ABR5TKH1_9BACL</name>
<evidence type="ECO:0000313" key="2">
    <source>
        <dbReference type="EMBL" id="KXB55700.1"/>
    </source>
</evidence>
<protein>
    <recommendedName>
        <fullName evidence="4">DUF819 family protein</fullName>
    </recommendedName>
</protein>